<dbReference type="EMBL" id="UOFQ01000094">
    <property type="protein sequence ID" value="VAW88374.1"/>
    <property type="molecule type" value="Genomic_DNA"/>
</dbReference>
<gene>
    <name evidence="1" type="ORF">MNBD_GAMMA17-1319</name>
</gene>
<protein>
    <submittedName>
        <fullName evidence="1">Uncharacterized protein</fullName>
    </submittedName>
</protein>
<dbReference type="AlphaFoldDB" id="A0A3B1A3S5"/>
<name>A0A3B1A3S5_9ZZZZ</name>
<accession>A0A3B1A3S5</accession>
<sequence>MTHKHLPHAQRMVDTFKERLSQSGRDHVGDKHFDELTLMIEAAISAAVLQEVGRAADRIHDVVVSIRKETEQL</sequence>
<evidence type="ECO:0000313" key="1">
    <source>
        <dbReference type="EMBL" id="VAW88374.1"/>
    </source>
</evidence>
<reference evidence="1" key="1">
    <citation type="submission" date="2018-06" db="EMBL/GenBank/DDBJ databases">
        <authorList>
            <person name="Zhirakovskaya E."/>
        </authorList>
    </citation>
    <scope>NUCLEOTIDE SEQUENCE</scope>
</reference>
<proteinExistence type="predicted"/>
<organism evidence="1">
    <name type="scientific">hydrothermal vent metagenome</name>
    <dbReference type="NCBI Taxonomy" id="652676"/>
    <lineage>
        <taxon>unclassified sequences</taxon>
        <taxon>metagenomes</taxon>
        <taxon>ecological metagenomes</taxon>
    </lineage>
</organism>